<accession>A0A6J5KPP7</accession>
<dbReference type="EMBL" id="LR796178">
    <property type="protein sequence ID" value="CAB4124278.1"/>
    <property type="molecule type" value="Genomic_DNA"/>
</dbReference>
<sequence>MSVYLDRKFLLLVSSRLQRFSQKKDDLFNFRCPFCGDSQKNKLKARGYIFRKNNDYYYTCHNCNIGTTFSKFLKHIDADTHRQYSVERYTSGDNGHSNYKKPEFNLEGPKPKQTLSNRNKFNGTKLKSVKDLPADHIASKYVISRKIPEKFWNEIFYTENYKKFLDETFPDHGKDFIPDDERIVLFYTNVDGDITNISGRALGESKIRYCTVKITDEKKIFGMHRLSLKDKVYVLEGQFDSFFVPNSVASGDSNLCGMGTSFPDAEVVLVYDNEPRNKDIVKQIHKAVVNNYNVVLFPDTIPYKDINDMVVGGMKMNDILSIIKENTFQGLTAQLKFIDWKKC</sequence>
<proteinExistence type="inferred from homology"/>
<name>A0A6J5KPP7_9CAUD</name>
<reference evidence="2" key="1">
    <citation type="submission" date="2020-04" db="EMBL/GenBank/DDBJ databases">
        <authorList>
            <person name="Chiriac C."/>
            <person name="Salcher M."/>
            <person name="Ghai R."/>
            <person name="Kavagutti S V."/>
        </authorList>
    </citation>
    <scope>NUCLEOTIDE SEQUENCE</scope>
</reference>
<protein>
    <submittedName>
        <fullName evidence="2">DNA primase</fullName>
    </submittedName>
</protein>
<evidence type="ECO:0000256" key="1">
    <source>
        <dbReference type="SAM" id="MobiDB-lite"/>
    </source>
</evidence>
<dbReference type="InterPro" id="IPR046392">
    <property type="entry name" value="PRIMASE_T4"/>
</dbReference>
<gene>
    <name evidence="2" type="ORF">UFOVP49_116</name>
</gene>
<dbReference type="HAMAP" id="MF_04157">
    <property type="entry name" value="PRIMASE_T4"/>
    <property type="match status" value="1"/>
</dbReference>
<feature type="region of interest" description="Disordered" evidence="1">
    <location>
        <begin position="91"/>
        <end position="112"/>
    </location>
</feature>
<evidence type="ECO:0000313" key="2">
    <source>
        <dbReference type="EMBL" id="CAB4124278.1"/>
    </source>
</evidence>
<organism evidence="2">
    <name type="scientific">uncultured Caudovirales phage</name>
    <dbReference type="NCBI Taxonomy" id="2100421"/>
    <lineage>
        <taxon>Viruses</taxon>
        <taxon>Duplodnaviria</taxon>
        <taxon>Heunggongvirae</taxon>
        <taxon>Uroviricota</taxon>
        <taxon>Caudoviricetes</taxon>
        <taxon>Peduoviridae</taxon>
        <taxon>Maltschvirus</taxon>
        <taxon>Maltschvirus maltsch</taxon>
    </lineage>
</organism>